<keyword evidence="2" id="KW-1185">Reference proteome</keyword>
<accession>A0ABR7LSX8</accession>
<reference evidence="1 2" key="1">
    <citation type="submission" date="2020-06" db="EMBL/GenBank/DDBJ databases">
        <title>Actinomadura xiongansis sp. nov., isolated from soil of Baiyangdian.</title>
        <authorList>
            <person name="Zhang X."/>
        </authorList>
    </citation>
    <scope>NUCLEOTIDE SEQUENCE [LARGE SCALE GENOMIC DNA]</scope>
    <source>
        <strain evidence="1 2">HBUM206468</strain>
    </source>
</reference>
<name>A0ABR7LSX8_9ACTN</name>
<sequence length="58" mass="6056">MAGQTGAEELHFTATEAVASRARFTRDDIYMGGALYPPETVQSVTTAARVRGIIAAAG</sequence>
<proteinExistence type="predicted"/>
<protein>
    <submittedName>
        <fullName evidence="1">Uncharacterized protein</fullName>
    </submittedName>
</protein>
<dbReference type="EMBL" id="JABVEC010000015">
    <property type="protein sequence ID" value="MBC6467865.1"/>
    <property type="molecule type" value="Genomic_DNA"/>
</dbReference>
<dbReference type="RefSeq" id="WP_187244879.1">
    <property type="nucleotide sequence ID" value="NZ_BAAAOK010000001.1"/>
</dbReference>
<evidence type="ECO:0000313" key="2">
    <source>
        <dbReference type="Proteomes" id="UP000805614"/>
    </source>
</evidence>
<dbReference type="Proteomes" id="UP000805614">
    <property type="component" value="Unassembled WGS sequence"/>
</dbReference>
<gene>
    <name evidence="1" type="ORF">HKK74_20550</name>
</gene>
<evidence type="ECO:0000313" key="1">
    <source>
        <dbReference type="EMBL" id="MBC6467865.1"/>
    </source>
</evidence>
<organism evidence="1 2">
    <name type="scientific">Actinomadura alba</name>
    <dbReference type="NCBI Taxonomy" id="406431"/>
    <lineage>
        <taxon>Bacteria</taxon>
        <taxon>Bacillati</taxon>
        <taxon>Actinomycetota</taxon>
        <taxon>Actinomycetes</taxon>
        <taxon>Streptosporangiales</taxon>
        <taxon>Thermomonosporaceae</taxon>
        <taxon>Actinomadura</taxon>
    </lineage>
</organism>
<comment type="caution">
    <text evidence="1">The sequence shown here is derived from an EMBL/GenBank/DDBJ whole genome shotgun (WGS) entry which is preliminary data.</text>
</comment>